<dbReference type="STRING" id="745366.GA0070213_104441"/>
<dbReference type="SUPFAM" id="SSF50249">
    <property type="entry name" value="Nucleic acid-binding proteins"/>
    <property type="match status" value="1"/>
</dbReference>
<accession>A0A1C5I4L2</accession>
<dbReference type="InterPro" id="IPR012340">
    <property type="entry name" value="NA-bd_OB-fold"/>
</dbReference>
<evidence type="ECO:0000313" key="1">
    <source>
        <dbReference type="EMBL" id="SCG53198.1"/>
    </source>
</evidence>
<dbReference type="Proteomes" id="UP000199360">
    <property type="component" value="Unassembled WGS sequence"/>
</dbReference>
<gene>
    <name evidence="1" type="ORF">GA0070213_104441</name>
</gene>
<keyword evidence="2" id="KW-1185">Reference proteome</keyword>
<dbReference type="EMBL" id="FMDM01000004">
    <property type="protein sequence ID" value="SCG53198.1"/>
    <property type="molecule type" value="Genomic_DNA"/>
</dbReference>
<name>A0A1C5I4L2_9ACTN</name>
<evidence type="ECO:0000313" key="2">
    <source>
        <dbReference type="Proteomes" id="UP000199360"/>
    </source>
</evidence>
<dbReference type="RefSeq" id="WP_091061407.1">
    <property type="nucleotide sequence ID" value="NZ_FMDM01000004.1"/>
</dbReference>
<organism evidence="1 2">
    <name type="scientific">Micromonospora humi</name>
    <dbReference type="NCBI Taxonomy" id="745366"/>
    <lineage>
        <taxon>Bacteria</taxon>
        <taxon>Bacillati</taxon>
        <taxon>Actinomycetota</taxon>
        <taxon>Actinomycetes</taxon>
        <taxon>Micromonosporales</taxon>
        <taxon>Micromonosporaceae</taxon>
        <taxon>Micromonospora</taxon>
    </lineage>
</organism>
<dbReference type="OrthoDB" id="3696341at2"/>
<reference evidence="2" key="1">
    <citation type="submission" date="2016-06" db="EMBL/GenBank/DDBJ databases">
        <authorList>
            <person name="Varghese N."/>
            <person name="Submissions Spin"/>
        </authorList>
    </citation>
    <scope>NUCLEOTIDE SEQUENCE [LARGE SCALE GENOMIC DNA]</scope>
    <source>
        <strain evidence="2">DSM 45647</strain>
    </source>
</reference>
<dbReference type="AlphaFoldDB" id="A0A1C5I4L2"/>
<protein>
    <submittedName>
        <fullName evidence="1">Uncharacterized protein</fullName>
    </submittedName>
</protein>
<proteinExistence type="predicted"/>
<sequence length="85" mass="8699">MANHTPDPATTGASAAGWAAFQARHRQGDVMAATVTRPLPFGALVEVDGVPGLLTGFPGVRAGGTVTARLQALDPTRHRISLTPA</sequence>